<dbReference type="SUPFAM" id="SSF52540">
    <property type="entry name" value="P-loop containing nucleoside triphosphate hydrolases"/>
    <property type="match status" value="1"/>
</dbReference>
<gene>
    <name evidence="4" type="primary">LOC114828091</name>
</gene>
<dbReference type="KEGG" id="goe:114828091"/>
<keyword evidence="2" id="KW-0342">GTP-binding</keyword>
<dbReference type="PROSITE" id="PS51419">
    <property type="entry name" value="RAB"/>
    <property type="match status" value="1"/>
</dbReference>
<dbReference type="CDD" id="cd00154">
    <property type="entry name" value="Rab"/>
    <property type="match status" value="1"/>
</dbReference>
<keyword evidence="3" id="KW-1185">Reference proteome</keyword>
<dbReference type="RefSeq" id="XP_028966689.1">
    <property type="nucleotide sequence ID" value="XM_029110856.1"/>
</dbReference>
<dbReference type="SMART" id="SM00173">
    <property type="entry name" value="RAS"/>
    <property type="match status" value="1"/>
</dbReference>
<dbReference type="GO" id="GO:0003924">
    <property type="term" value="F:GTPase activity"/>
    <property type="evidence" value="ECO:0007669"/>
    <property type="project" value="InterPro"/>
</dbReference>
<dbReference type="SMART" id="SM00175">
    <property type="entry name" value="RAB"/>
    <property type="match status" value="1"/>
</dbReference>
<organism evidence="3 4">
    <name type="scientific">Galendromus occidentalis</name>
    <name type="common">western predatory mite</name>
    <dbReference type="NCBI Taxonomy" id="34638"/>
    <lineage>
        <taxon>Eukaryota</taxon>
        <taxon>Metazoa</taxon>
        <taxon>Ecdysozoa</taxon>
        <taxon>Arthropoda</taxon>
        <taxon>Chelicerata</taxon>
        <taxon>Arachnida</taxon>
        <taxon>Acari</taxon>
        <taxon>Parasitiformes</taxon>
        <taxon>Mesostigmata</taxon>
        <taxon>Gamasina</taxon>
        <taxon>Phytoseioidea</taxon>
        <taxon>Phytoseiidae</taxon>
        <taxon>Typhlodrominae</taxon>
        <taxon>Galendromus</taxon>
    </lineage>
</organism>
<dbReference type="InterPro" id="IPR005225">
    <property type="entry name" value="Small_GTP-bd"/>
</dbReference>
<proteinExistence type="predicted"/>
<evidence type="ECO:0000256" key="1">
    <source>
        <dbReference type="ARBA" id="ARBA00022741"/>
    </source>
</evidence>
<dbReference type="Pfam" id="PF00071">
    <property type="entry name" value="Ras"/>
    <property type="match status" value="1"/>
</dbReference>
<reference evidence="4" key="1">
    <citation type="submission" date="2025-08" db="UniProtKB">
        <authorList>
            <consortium name="RefSeq"/>
        </authorList>
    </citation>
    <scope>IDENTIFICATION</scope>
</reference>
<dbReference type="GO" id="GO:0005525">
    <property type="term" value="F:GTP binding"/>
    <property type="evidence" value="ECO:0007669"/>
    <property type="project" value="UniProtKB-KW"/>
</dbReference>
<sequence>MDTVNADIIIVGDSHTGKTNLMFRFITAKFVENSGRVVGFDFKSRTVPLGEKVVRLMIWDTAGTERFRAPMRPYYRRAYGVIVVYDITRRETFENLPSWLDEINEYCTERKPVILLCGLKLDQDSQREVSYTEAVMFAVEHEMLHCETSAKTGKNVDFCFLQLGAKILERPDLCSNLTNGTPVLGRKKTKNYSCC</sequence>
<dbReference type="InterPro" id="IPR050227">
    <property type="entry name" value="Rab"/>
</dbReference>
<name>A0AAJ7WGX6_9ACAR</name>
<dbReference type="NCBIfam" id="TIGR00231">
    <property type="entry name" value="small_GTP"/>
    <property type="match status" value="1"/>
</dbReference>
<dbReference type="Gene3D" id="3.40.50.300">
    <property type="entry name" value="P-loop containing nucleotide triphosphate hydrolases"/>
    <property type="match status" value="1"/>
</dbReference>
<dbReference type="PROSITE" id="PS51421">
    <property type="entry name" value="RAS"/>
    <property type="match status" value="1"/>
</dbReference>
<keyword evidence="1" id="KW-0547">Nucleotide-binding</keyword>
<dbReference type="InterPro" id="IPR027417">
    <property type="entry name" value="P-loop_NTPase"/>
</dbReference>
<dbReference type="PANTHER" id="PTHR47977">
    <property type="entry name" value="RAS-RELATED PROTEIN RAB"/>
    <property type="match status" value="1"/>
</dbReference>
<dbReference type="AlphaFoldDB" id="A0AAJ7WGX6"/>
<protein>
    <submittedName>
        <fullName evidence="4">Ras-related protein Rab-4A-like</fullName>
    </submittedName>
</protein>
<evidence type="ECO:0000256" key="2">
    <source>
        <dbReference type="ARBA" id="ARBA00023134"/>
    </source>
</evidence>
<dbReference type="PRINTS" id="PR00449">
    <property type="entry name" value="RASTRNSFRMNG"/>
</dbReference>
<evidence type="ECO:0000313" key="3">
    <source>
        <dbReference type="Proteomes" id="UP000694867"/>
    </source>
</evidence>
<accession>A0AAJ7WGX6</accession>
<dbReference type="GeneID" id="114828091"/>
<evidence type="ECO:0000313" key="4">
    <source>
        <dbReference type="RefSeq" id="XP_028966689.1"/>
    </source>
</evidence>
<dbReference type="SMART" id="SM00174">
    <property type="entry name" value="RHO"/>
    <property type="match status" value="1"/>
</dbReference>
<dbReference type="Proteomes" id="UP000694867">
    <property type="component" value="Unplaced"/>
</dbReference>
<dbReference type="FunFam" id="3.40.50.300:FF:001447">
    <property type="entry name" value="Ras-related protein Rab-1B"/>
    <property type="match status" value="1"/>
</dbReference>
<dbReference type="InterPro" id="IPR001806">
    <property type="entry name" value="Small_GTPase"/>
</dbReference>
<dbReference type="SMART" id="SM00176">
    <property type="entry name" value="RAN"/>
    <property type="match status" value="1"/>
</dbReference>